<dbReference type="Proteomes" id="UP001216907">
    <property type="component" value="Unassembled WGS sequence"/>
</dbReference>
<name>A0ABT6FLU5_9BACT</name>
<proteinExistence type="predicted"/>
<dbReference type="SUPFAM" id="SSF55729">
    <property type="entry name" value="Acyl-CoA N-acyltransferases (Nat)"/>
    <property type="match status" value="1"/>
</dbReference>
<accession>A0ABT6FLU5</accession>
<dbReference type="RefSeq" id="WP_277864775.1">
    <property type="nucleotide sequence ID" value="NZ_JARRAG010000007.1"/>
</dbReference>
<dbReference type="EMBL" id="JARRAG010000007">
    <property type="protein sequence ID" value="MDG3008456.1"/>
    <property type="molecule type" value="Genomic_DNA"/>
</dbReference>
<evidence type="ECO:0000313" key="1">
    <source>
        <dbReference type="EMBL" id="MDG3008456.1"/>
    </source>
</evidence>
<dbReference type="InterPro" id="IPR016181">
    <property type="entry name" value="Acyl_CoA_acyltransferase"/>
</dbReference>
<evidence type="ECO:0008006" key="3">
    <source>
        <dbReference type="Google" id="ProtNLM"/>
    </source>
</evidence>
<comment type="caution">
    <text evidence="1">The sequence shown here is derived from an EMBL/GenBank/DDBJ whole genome shotgun (WGS) entry which is preliminary data.</text>
</comment>
<evidence type="ECO:0000313" key="2">
    <source>
        <dbReference type="Proteomes" id="UP001216907"/>
    </source>
</evidence>
<gene>
    <name evidence="1" type="ORF">PZE19_32225</name>
</gene>
<reference evidence="1 2" key="1">
    <citation type="submission" date="2023-03" db="EMBL/GenBank/DDBJ databases">
        <title>Paludisphaera mucosa sp. nov. a novel planctomycete from northern fen.</title>
        <authorList>
            <person name="Ivanova A."/>
        </authorList>
    </citation>
    <scope>NUCLEOTIDE SEQUENCE [LARGE SCALE GENOMIC DNA]</scope>
    <source>
        <strain evidence="1 2">Pla2</strain>
    </source>
</reference>
<protein>
    <recommendedName>
        <fullName evidence="3">N-acetyltransferase domain-containing protein</fullName>
    </recommendedName>
</protein>
<sequence>MSLGNARVSLKLTVADYLKAIQCGGQGWVAEIDEGVVGFADVVNIRVLFGLPAHEGHSKRLHEAMVEWLWARDLERLRVTTGPDTQAERFYGAEG</sequence>
<organism evidence="1 2">
    <name type="scientific">Paludisphaera mucosa</name>
    <dbReference type="NCBI Taxonomy" id="3030827"/>
    <lineage>
        <taxon>Bacteria</taxon>
        <taxon>Pseudomonadati</taxon>
        <taxon>Planctomycetota</taxon>
        <taxon>Planctomycetia</taxon>
        <taxon>Isosphaerales</taxon>
        <taxon>Isosphaeraceae</taxon>
        <taxon>Paludisphaera</taxon>
    </lineage>
</organism>
<keyword evidence="2" id="KW-1185">Reference proteome</keyword>
<dbReference type="Gene3D" id="3.40.630.30">
    <property type="match status" value="1"/>
</dbReference>